<comment type="caution">
    <text evidence="2">The sequence shown here is derived from an EMBL/GenBank/DDBJ whole genome shotgun (WGS) entry which is preliminary data.</text>
</comment>
<feature type="transmembrane region" description="Helical" evidence="1">
    <location>
        <begin position="47"/>
        <end position="72"/>
    </location>
</feature>
<reference evidence="2 3" key="1">
    <citation type="submission" date="2018-11" db="EMBL/GenBank/DDBJ databases">
        <title>Genome sequences of Natronomonas sp. CBA1133.</title>
        <authorList>
            <person name="Roh S.W."/>
            <person name="Cha I.-T."/>
        </authorList>
    </citation>
    <scope>NUCLEOTIDE SEQUENCE [LARGE SCALE GENOMIC DNA]</scope>
    <source>
        <strain evidence="2 3">CBA1133</strain>
    </source>
</reference>
<dbReference type="EMBL" id="RJJC01000001">
    <property type="protein sequence ID" value="RNJ27016.1"/>
    <property type="molecule type" value="Genomic_DNA"/>
</dbReference>
<evidence type="ECO:0000313" key="2">
    <source>
        <dbReference type="EMBL" id="RNJ27016.1"/>
    </source>
</evidence>
<gene>
    <name evidence="2" type="ORF">Nmn1133_10195</name>
</gene>
<dbReference type="AlphaFoldDB" id="A0AAJ4R9B3"/>
<protein>
    <submittedName>
        <fullName evidence="2">Uncharacterized protein</fullName>
    </submittedName>
</protein>
<keyword evidence="1" id="KW-1133">Transmembrane helix</keyword>
<name>A0AAJ4R9B3_9EURY</name>
<accession>A0AAJ4R9B3</accession>
<keyword evidence="1" id="KW-0472">Membrane</keyword>
<feature type="transmembrane region" description="Helical" evidence="1">
    <location>
        <begin position="20"/>
        <end position="40"/>
    </location>
</feature>
<evidence type="ECO:0000256" key="1">
    <source>
        <dbReference type="SAM" id="Phobius"/>
    </source>
</evidence>
<organism evidence="2 3">
    <name type="scientific">Halosegnis longus</name>
    <dbReference type="NCBI Taxonomy" id="2216012"/>
    <lineage>
        <taxon>Archaea</taxon>
        <taxon>Methanobacteriati</taxon>
        <taxon>Methanobacteriota</taxon>
        <taxon>Stenosarchaea group</taxon>
        <taxon>Halobacteria</taxon>
        <taxon>Halobacteriales</taxon>
        <taxon>Natronomonadaceae</taxon>
        <taxon>Halosegnis</taxon>
    </lineage>
</organism>
<keyword evidence="1" id="KW-0812">Transmembrane</keyword>
<proteinExistence type="predicted"/>
<sequence length="290" mass="31768">MAEDTPPGQAIGEEFGNFASFALVSGMVSAIFVAAFLTAFPGRIGRYFGGIAIAVLLITFVVGLTLDLLGFFGNESSLTREQESTPFEETDRYQRVRSQSNEPLPRQINFNEEVTALKEYFDGDVPRAAQSFFIEYEKLKSSSSRRKTQASSVRSALNPVLALVDDEQLEADLEQMGEDLFAYIKSNPAENIIVSEMTLTHDGTEQSVMETQGETAHLTATLHNEGEAVEAELSIRFTNPNGAKIMETTLPTGRLSTEEQIEVSTDLLVPPTATDIHFSIINARQVDTAA</sequence>
<dbReference type="RefSeq" id="WP_075937069.1">
    <property type="nucleotide sequence ID" value="NZ_BDJH01000002.1"/>
</dbReference>
<evidence type="ECO:0000313" key="3">
    <source>
        <dbReference type="Proteomes" id="UP000270581"/>
    </source>
</evidence>
<keyword evidence="3" id="KW-1185">Reference proteome</keyword>
<dbReference type="Proteomes" id="UP000270581">
    <property type="component" value="Unassembled WGS sequence"/>
</dbReference>